<organism evidence="1 2">
    <name type="scientific">Hygrophoropsis aurantiaca</name>
    <dbReference type="NCBI Taxonomy" id="72124"/>
    <lineage>
        <taxon>Eukaryota</taxon>
        <taxon>Fungi</taxon>
        <taxon>Dikarya</taxon>
        <taxon>Basidiomycota</taxon>
        <taxon>Agaricomycotina</taxon>
        <taxon>Agaricomycetes</taxon>
        <taxon>Agaricomycetidae</taxon>
        <taxon>Boletales</taxon>
        <taxon>Coniophorineae</taxon>
        <taxon>Hygrophoropsidaceae</taxon>
        <taxon>Hygrophoropsis</taxon>
    </lineage>
</organism>
<gene>
    <name evidence="1" type="ORF">BJ138DRAFT_1132565</name>
</gene>
<name>A0ACB8AQN3_9AGAM</name>
<dbReference type="EMBL" id="MU267599">
    <property type="protein sequence ID" value="KAH7915509.1"/>
    <property type="molecule type" value="Genomic_DNA"/>
</dbReference>
<dbReference type="Proteomes" id="UP000790377">
    <property type="component" value="Unassembled WGS sequence"/>
</dbReference>
<comment type="caution">
    <text evidence="1">The sequence shown here is derived from an EMBL/GenBank/DDBJ whole genome shotgun (WGS) entry which is preliminary data.</text>
</comment>
<proteinExistence type="predicted"/>
<reference evidence="1" key="1">
    <citation type="journal article" date="2021" name="New Phytol.">
        <title>Evolutionary innovations through gain and loss of genes in the ectomycorrhizal Boletales.</title>
        <authorList>
            <person name="Wu G."/>
            <person name="Miyauchi S."/>
            <person name="Morin E."/>
            <person name="Kuo A."/>
            <person name="Drula E."/>
            <person name="Varga T."/>
            <person name="Kohler A."/>
            <person name="Feng B."/>
            <person name="Cao Y."/>
            <person name="Lipzen A."/>
            <person name="Daum C."/>
            <person name="Hundley H."/>
            <person name="Pangilinan J."/>
            <person name="Johnson J."/>
            <person name="Barry K."/>
            <person name="LaButti K."/>
            <person name="Ng V."/>
            <person name="Ahrendt S."/>
            <person name="Min B."/>
            <person name="Choi I.G."/>
            <person name="Park H."/>
            <person name="Plett J.M."/>
            <person name="Magnuson J."/>
            <person name="Spatafora J.W."/>
            <person name="Nagy L.G."/>
            <person name="Henrissat B."/>
            <person name="Grigoriev I.V."/>
            <person name="Yang Z.L."/>
            <person name="Xu J."/>
            <person name="Martin F.M."/>
        </authorList>
    </citation>
    <scope>NUCLEOTIDE SEQUENCE</scope>
    <source>
        <strain evidence="1">ATCC 28755</strain>
    </source>
</reference>
<evidence type="ECO:0000313" key="1">
    <source>
        <dbReference type="EMBL" id="KAH7915509.1"/>
    </source>
</evidence>
<accession>A0ACB8AQN3</accession>
<sequence length="554" mass="62998">MHRSNSPLLYQRSTISLIPPASGPSRTPAPRYRHAEPSGPWPWVDFSKDLDPIQSCSTAPAQPLQNDWEGYPQSLFGNWTLERVERSKMLSSCLDTDECSILRVDVRENGNFVDNPPEGTGMHHSKELTWEMIRKPLWFKRPEGISVRVLFLSNLSRSMVQMLGTQYNIEPFFFSSSVNWIPSQYQEDVRAGEGDQRPDITITLPFMRTIRDPHGLRSLTNNSGYPSSSQAIDARPGTPPTAIDTQASLYLSSNHQTLLTDLLAIHMVRTVAPNSSTIISYHPGICSQRTSAQMLHSLILRASESVYWHKIFCASKDPTFVLIAILWYALYSWDEALEKMYEHINHLESRVILRKDGADLTVEMHILQAHLLHYISLLDEFRRSVDFVLKTPNPAVESKSYGDDEREHSRQLMKIARLQGRRQMQSSRLKNAMDLAFATINIEDSHHMRELTEAASRDSAAMKELTERAISYLTMIFLPASFTAAVFGMNVMEIVPGSNETLIRYGEVTLALTLLTVWLVFAIQVRNPIHGIGGDSGLFTRRLWWGESHQSWPR</sequence>
<keyword evidence="2" id="KW-1185">Reference proteome</keyword>
<protein>
    <submittedName>
        <fullName evidence="1">Uncharacterized protein</fullName>
    </submittedName>
</protein>
<evidence type="ECO:0000313" key="2">
    <source>
        <dbReference type="Proteomes" id="UP000790377"/>
    </source>
</evidence>